<keyword evidence="1" id="KW-0472">Membrane</keyword>
<evidence type="ECO:0000313" key="2">
    <source>
        <dbReference type="EMBL" id="MCG5079064.1"/>
    </source>
</evidence>
<organism evidence="2 3">
    <name type="scientific">Paraburkholderia tagetis</name>
    <dbReference type="NCBI Taxonomy" id="2913261"/>
    <lineage>
        <taxon>Bacteria</taxon>
        <taxon>Pseudomonadati</taxon>
        <taxon>Pseudomonadota</taxon>
        <taxon>Betaproteobacteria</taxon>
        <taxon>Burkholderiales</taxon>
        <taxon>Burkholderiaceae</taxon>
        <taxon>Paraburkholderia</taxon>
    </lineage>
</organism>
<dbReference type="Proteomes" id="UP001139308">
    <property type="component" value="Unassembled WGS sequence"/>
</dbReference>
<proteinExistence type="predicted"/>
<dbReference type="EMBL" id="JAKLJA010000093">
    <property type="protein sequence ID" value="MCG5079064.1"/>
    <property type="molecule type" value="Genomic_DNA"/>
</dbReference>
<evidence type="ECO:0000313" key="3">
    <source>
        <dbReference type="Proteomes" id="UP001139308"/>
    </source>
</evidence>
<accession>A0A9X1UP70</accession>
<sequence length="52" mass="6122">MSMKLMGIVVGMFALVIAMIGVIGHYRRERRRAELLRNLDHDGRCSWGRRRH</sequence>
<evidence type="ECO:0000256" key="1">
    <source>
        <dbReference type="SAM" id="Phobius"/>
    </source>
</evidence>
<reference evidence="2" key="1">
    <citation type="submission" date="2022-01" db="EMBL/GenBank/DDBJ databases">
        <title>Genome sequence and assembly of Parabukholderia sp. RG36.</title>
        <authorList>
            <person name="Chhetri G."/>
        </authorList>
    </citation>
    <scope>NUCLEOTIDE SEQUENCE</scope>
    <source>
        <strain evidence="2">RG36</strain>
    </source>
</reference>
<keyword evidence="3" id="KW-1185">Reference proteome</keyword>
<gene>
    <name evidence="2" type="ORF">L5014_38135</name>
</gene>
<name>A0A9X1UP70_9BURK</name>
<dbReference type="RefSeq" id="WP_238469030.1">
    <property type="nucleotide sequence ID" value="NZ_JAKLJA010000093.1"/>
</dbReference>
<keyword evidence="1" id="KW-1133">Transmembrane helix</keyword>
<comment type="caution">
    <text evidence="2">The sequence shown here is derived from an EMBL/GenBank/DDBJ whole genome shotgun (WGS) entry which is preliminary data.</text>
</comment>
<protein>
    <submittedName>
        <fullName evidence="2">Uncharacterized protein</fullName>
    </submittedName>
</protein>
<keyword evidence="1" id="KW-0812">Transmembrane</keyword>
<feature type="transmembrane region" description="Helical" evidence="1">
    <location>
        <begin position="6"/>
        <end position="26"/>
    </location>
</feature>
<dbReference type="AlphaFoldDB" id="A0A9X1UP70"/>